<organism evidence="3 4">
    <name type="scientific">Virgisporangium ochraceum</name>
    <dbReference type="NCBI Taxonomy" id="65505"/>
    <lineage>
        <taxon>Bacteria</taxon>
        <taxon>Bacillati</taxon>
        <taxon>Actinomycetota</taxon>
        <taxon>Actinomycetes</taxon>
        <taxon>Micromonosporales</taxon>
        <taxon>Micromonosporaceae</taxon>
        <taxon>Virgisporangium</taxon>
    </lineage>
</organism>
<sequence>MHRRLLATVATVAAIAVAVGGCGDGSGANGSSGPTGPPTASAATTASPRAVDNTNQVCADAKDLRAEYKEKAADILTRAVTAGTTDPLQFDRIIGEMVPLAKDYKARFEALATTATAQRVRTALTTMAAKLDGVTAENASDAVAVTEGVLTRDCGWG</sequence>
<gene>
    <name evidence="3" type="ORF">Voc01_056970</name>
</gene>
<proteinExistence type="predicted"/>
<protein>
    <recommendedName>
        <fullName evidence="5">Lipoprotein</fullName>
    </recommendedName>
</protein>
<evidence type="ECO:0008006" key="5">
    <source>
        <dbReference type="Google" id="ProtNLM"/>
    </source>
</evidence>
<name>A0A8J4ECS1_9ACTN</name>
<feature type="chain" id="PRO_5039101553" description="Lipoprotein" evidence="2">
    <location>
        <begin position="19"/>
        <end position="157"/>
    </location>
</feature>
<dbReference type="PROSITE" id="PS51257">
    <property type="entry name" value="PROKAR_LIPOPROTEIN"/>
    <property type="match status" value="1"/>
</dbReference>
<reference evidence="3" key="1">
    <citation type="submission" date="2021-01" db="EMBL/GenBank/DDBJ databases">
        <title>Whole genome shotgun sequence of Virgisporangium ochraceum NBRC 16418.</title>
        <authorList>
            <person name="Komaki H."/>
            <person name="Tamura T."/>
        </authorList>
    </citation>
    <scope>NUCLEOTIDE SEQUENCE</scope>
    <source>
        <strain evidence="3">NBRC 16418</strain>
    </source>
</reference>
<dbReference type="AlphaFoldDB" id="A0A8J4ECS1"/>
<evidence type="ECO:0000313" key="3">
    <source>
        <dbReference type="EMBL" id="GIJ70780.1"/>
    </source>
</evidence>
<evidence type="ECO:0000256" key="2">
    <source>
        <dbReference type="SAM" id="SignalP"/>
    </source>
</evidence>
<comment type="caution">
    <text evidence="3">The sequence shown here is derived from an EMBL/GenBank/DDBJ whole genome shotgun (WGS) entry which is preliminary data.</text>
</comment>
<feature type="compositionally biased region" description="Low complexity" evidence="1">
    <location>
        <begin position="31"/>
        <end position="48"/>
    </location>
</feature>
<dbReference type="Proteomes" id="UP000635606">
    <property type="component" value="Unassembled WGS sequence"/>
</dbReference>
<accession>A0A8J4ECS1</accession>
<evidence type="ECO:0000313" key="4">
    <source>
        <dbReference type="Proteomes" id="UP000635606"/>
    </source>
</evidence>
<evidence type="ECO:0000256" key="1">
    <source>
        <dbReference type="SAM" id="MobiDB-lite"/>
    </source>
</evidence>
<feature type="signal peptide" evidence="2">
    <location>
        <begin position="1"/>
        <end position="18"/>
    </location>
</feature>
<dbReference type="EMBL" id="BOPH01000082">
    <property type="protein sequence ID" value="GIJ70780.1"/>
    <property type="molecule type" value="Genomic_DNA"/>
</dbReference>
<feature type="region of interest" description="Disordered" evidence="1">
    <location>
        <begin position="27"/>
        <end position="48"/>
    </location>
</feature>
<dbReference type="RefSeq" id="WP_203930673.1">
    <property type="nucleotide sequence ID" value="NZ_BOPH01000082.1"/>
</dbReference>
<keyword evidence="2" id="KW-0732">Signal</keyword>
<keyword evidence="4" id="KW-1185">Reference proteome</keyword>